<keyword evidence="2" id="KW-1185">Reference proteome</keyword>
<gene>
    <name evidence="1" type="ORF">G8759_15545</name>
</gene>
<dbReference type="Proteomes" id="UP000501802">
    <property type="component" value="Chromosome"/>
</dbReference>
<sequence>MKDLIVESPLNEQELCVKCGFCCDGTLFSFAVLQAGEQGDLPEKIEQSYSKEDDREFFKLPCSYFCGKCTIYDKKRASICSAFRCQLLKDFSKDKITQTNAIKIIENAAKFREEIYSLYRQIFGKDYTMSFRDLLVDLGKFGREDSENNSLNKSIELLRVKCNIFETLLIKNFKSIKNFERLLSTSMEMT</sequence>
<evidence type="ECO:0000313" key="1">
    <source>
        <dbReference type="EMBL" id="QIP13924.1"/>
    </source>
</evidence>
<evidence type="ECO:0008006" key="3">
    <source>
        <dbReference type="Google" id="ProtNLM"/>
    </source>
</evidence>
<accession>A0A6G9ANM1</accession>
<dbReference type="AlphaFoldDB" id="A0A6G9ANM1"/>
<organism evidence="1 2">
    <name type="scientific">Spirosoma aureum</name>
    <dbReference type="NCBI Taxonomy" id="2692134"/>
    <lineage>
        <taxon>Bacteria</taxon>
        <taxon>Pseudomonadati</taxon>
        <taxon>Bacteroidota</taxon>
        <taxon>Cytophagia</taxon>
        <taxon>Cytophagales</taxon>
        <taxon>Cytophagaceae</taxon>
        <taxon>Spirosoma</taxon>
    </lineage>
</organism>
<dbReference type="RefSeq" id="WP_167209477.1">
    <property type="nucleotide sequence ID" value="NZ_CP050063.1"/>
</dbReference>
<evidence type="ECO:0000313" key="2">
    <source>
        <dbReference type="Proteomes" id="UP000501802"/>
    </source>
</evidence>
<dbReference type="KEGG" id="spib:G8759_15545"/>
<protein>
    <recommendedName>
        <fullName evidence="3">YkgJ family cysteine cluster protein</fullName>
    </recommendedName>
</protein>
<dbReference type="EMBL" id="CP050063">
    <property type="protein sequence ID" value="QIP13924.1"/>
    <property type="molecule type" value="Genomic_DNA"/>
</dbReference>
<proteinExistence type="predicted"/>
<name>A0A6G9ANM1_9BACT</name>
<reference evidence="1 2" key="1">
    <citation type="submission" date="2020-03" db="EMBL/GenBank/DDBJ databases">
        <authorList>
            <person name="Kim M.K."/>
        </authorList>
    </citation>
    <scope>NUCLEOTIDE SEQUENCE [LARGE SCALE GENOMIC DNA]</scope>
    <source>
        <strain evidence="1 2">BT328</strain>
    </source>
</reference>